<comment type="caution">
    <text evidence="6">The sequence shown here is derived from an EMBL/GenBank/DDBJ whole genome shotgun (WGS) entry which is preliminary data.</text>
</comment>
<protein>
    <submittedName>
        <fullName evidence="6">Uncharacterized protein</fullName>
    </submittedName>
</protein>
<dbReference type="OrthoDB" id="95561at2759"/>
<evidence type="ECO:0000313" key="2">
    <source>
        <dbReference type="EMBL" id="KAG2899728.1"/>
    </source>
</evidence>
<dbReference type="Proteomes" id="UP000760860">
    <property type="component" value="Unassembled WGS sequence"/>
</dbReference>
<reference evidence="1" key="2">
    <citation type="submission" date="2018-10" db="EMBL/GenBank/DDBJ databases">
        <title>Effector identification in a new, highly contiguous assembly of the strawberry crown rot pathogen Phytophthora cactorum.</title>
        <authorList>
            <person name="Armitage A.D."/>
            <person name="Nellist C.F."/>
            <person name="Bates H."/>
            <person name="Vickerstaff R.J."/>
            <person name="Harrison R.J."/>
        </authorList>
    </citation>
    <scope>NUCLEOTIDE SEQUENCE</scope>
    <source>
        <strain evidence="1">15-7</strain>
        <strain evidence="2">4032</strain>
        <strain evidence="3">4040</strain>
        <strain evidence="4">P415</strain>
        <strain evidence="5">P421</strain>
    </source>
</reference>
<dbReference type="Proteomes" id="UP000736787">
    <property type="component" value="Unassembled WGS sequence"/>
</dbReference>
<reference evidence="6 7" key="1">
    <citation type="submission" date="2018-01" db="EMBL/GenBank/DDBJ databases">
        <title>Draft genome of the strawberry crown rot pathogen Phytophthora cactorum.</title>
        <authorList>
            <person name="Armitage A.D."/>
            <person name="Lysoe E."/>
            <person name="Nellist C.F."/>
            <person name="Harrison R.J."/>
            <person name="Brurberg M.B."/>
        </authorList>
    </citation>
    <scope>NUCLEOTIDE SEQUENCE [LARGE SCALE GENOMIC DNA]</scope>
    <source>
        <strain evidence="6 7">10300</strain>
    </source>
</reference>
<dbReference type="VEuPathDB" id="FungiDB:PC110_g15726"/>
<evidence type="ECO:0000313" key="4">
    <source>
        <dbReference type="EMBL" id="KAG2968850.1"/>
    </source>
</evidence>
<name>A0A329RUE3_9STRA</name>
<accession>A0A329RUE3</accession>
<gene>
    <name evidence="6" type="ORF">PC110_g15726</name>
    <name evidence="1" type="ORF">PC113_g16555</name>
    <name evidence="2" type="ORF">PC115_g16450</name>
    <name evidence="3" type="ORF">PC117_g18430</name>
    <name evidence="4" type="ORF">PC118_g17767</name>
    <name evidence="5" type="ORF">PC129_g14376</name>
</gene>
<evidence type="ECO:0000313" key="6">
    <source>
        <dbReference type="EMBL" id="RAW27879.1"/>
    </source>
</evidence>
<dbReference type="EMBL" id="RCMG01000663">
    <property type="protein sequence ID" value="KAG2850706.1"/>
    <property type="molecule type" value="Genomic_DNA"/>
</dbReference>
<dbReference type="EMBL" id="RCMV01000615">
    <property type="protein sequence ID" value="KAG3214718.1"/>
    <property type="molecule type" value="Genomic_DNA"/>
</dbReference>
<dbReference type="Proteomes" id="UP000251314">
    <property type="component" value="Unassembled WGS sequence"/>
</dbReference>
<evidence type="ECO:0000313" key="3">
    <source>
        <dbReference type="EMBL" id="KAG2914101.1"/>
    </source>
</evidence>
<dbReference type="EMBL" id="RCML01000829">
    <property type="protein sequence ID" value="KAG2968850.1"/>
    <property type="molecule type" value="Genomic_DNA"/>
</dbReference>
<sequence length="37" mass="4078">MPSPPPKKEYVRLTLGQKAMLCKMASMQPGNMTVLAE</sequence>
<keyword evidence="7" id="KW-1185">Reference proteome</keyword>
<evidence type="ECO:0000313" key="1">
    <source>
        <dbReference type="EMBL" id="KAG2850706.1"/>
    </source>
</evidence>
<dbReference type="Proteomes" id="UP000697107">
    <property type="component" value="Unassembled WGS sequence"/>
</dbReference>
<dbReference type="Proteomes" id="UP000735874">
    <property type="component" value="Unassembled WGS sequence"/>
</dbReference>
<dbReference type="Proteomes" id="UP000774804">
    <property type="component" value="Unassembled WGS sequence"/>
</dbReference>
<dbReference type="EMBL" id="RCMK01000744">
    <property type="protein sequence ID" value="KAG2914101.1"/>
    <property type="molecule type" value="Genomic_DNA"/>
</dbReference>
<organism evidence="6 7">
    <name type="scientific">Phytophthora cactorum</name>
    <dbReference type="NCBI Taxonomy" id="29920"/>
    <lineage>
        <taxon>Eukaryota</taxon>
        <taxon>Sar</taxon>
        <taxon>Stramenopiles</taxon>
        <taxon>Oomycota</taxon>
        <taxon>Peronosporomycetes</taxon>
        <taxon>Peronosporales</taxon>
        <taxon>Peronosporaceae</taxon>
        <taxon>Phytophthora</taxon>
    </lineage>
</organism>
<dbReference type="EMBL" id="RCMI01000721">
    <property type="protein sequence ID" value="KAG2899728.1"/>
    <property type="molecule type" value="Genomic_DNA"/>
</dbReference>
<proteinExistence type="predicted"/>
<evidence type="ECO:0000313" key="5">
    <source>
        <dbReference type="EMBL" id="KAG3214718.1"/>
    </source>
</evidence>
<dbReference type="AlphaFoldDB" id="A0A329RUE3"/>
<evidence type="ECO:0000313" key="7">
    <source>
        <dbReference type="Proteomes" id="UP000251314"/>
    </source>
</evidence>
<dbReference type="EMBL" id="MJFZ01000530">
    <property type="protein sequence ID" value="RAW27879.1"/>
    <property type="molecule type" value="Genomic_DNA"/>
</dbReference>